<dbReference type="InterPro" id="IPR003748">
    <property type="entry name" value="DUF169"/>
</dbReference>
<reference evidence="1" key="1">
    <citation type="submission" date="2024-05" db="EMBL/GenBank/DDBJ databases">
        <title>Isolation and characterization of Sporomusa carbonis sp. nov., a carboxydotrophic hydrogenogen in the genus of Sporomusa isolated from a charcoal burning pile.</title>
        <authorList>
            <person name="Boeer T."/>
            <person name="Rosenbaum F."/>
            <person name="Eysell L."/>
            <person name="Mueller V."/>
            <person name="Daniel R."/>
            <person name="Poehlein A."/>
        </authorList>
    </citation>
    <scope>NUCLEOTIDE SEQUENCE [LARGE SCALE GENOMIC DNA]</scope>
    <source>
        <strain evidence="1">DSM 3132</strain>
    </source>
</reference>
<keyword evidence="2" id="KW-1185">Reference proteome</keyword>
<protein>
    <recommendedName>
        <fullName evidence="3">DUF169 domain-containing protein</fullName>
    </recommendedName>
</protein>
<dbReference type="PANTHER" id="PTHR37954">
    <property type="entry name" value="BLL4979 PROTEIN"/>
    <property type="match status" value="1"/>
</dbReference>
<dbReference type="PANTHER" id="PTHR37954:SF3">
    <property type="entry name" value="DUF169 DOMAIN-CONTAINING PROTEIN"/>
    <property type="match status" value="1"/>
</dbReference>
<evidence type="ECO:0000313" key="1">
    <source>
        <dbReference type="EMBL" id="XFO71724.1"/>
    </source>
</evidence>
<proteinExistence type="predicted"/>
<accession>A0ABZ3J065</accession>
<evidence type="ECO:0000313" key="2">
    <source>
        <dbReference type="Proteomes" id="UP000216052"/>
    </source>
</evidence>
<gene>
    <name evidence="1" type="ORF">SPACI_017580</name>
</gene>
<organism evidence="1 2">
    <name type="scientific">Sporomusa acidovorans (strain ATCC 49682 / DSM 3132 / Mol)</name>
    <dbReference type="NCBI Taxonomy" id="1123286"/>
    <lineage>
        <taxon>Bacteria</taxon>
        <taxon>Bacillati</taxon>
        <taxon>Bacillota</taxon>
        <taxon>Negativicutes</taxon>
        <taxon>Selenomonadales</taxon>
        <taxon>Sporomusaceae</taxon>
        <taxon>Sporomusa</taxon>
    </lineage>
</organism>
<name>A0ABZ3J065_SPOA4</name>
<dbReference type="Proteomes" id="UP000216052">
    <property type="component" value="Chromosome"/>
</dbReference>
<sequence length="250" mass="28589">MMNKDLDLSIFNRFEFEYQPVGVKFLLTKPEGLKQLDKHVAFCEMLTVAQTAEPFYTTKENHECKAGPILTGMVEPDPVFESGQVGPKLGVYEDPRANRQIYQSMSRLERNTVNYIAYASLDKLTFDPDLLIITAKPSQAEILLRAASYRTGKGWNAKGTSVLGCAWLYMYPYVQGEINLMVTGLHHGMKARKLLPEGLLLITLPYQLLPEIAANLEKIEWDLPQYSWGKEAHRQRMQEIAEEIRNEMEK</sequence>
<evidence type="ECO:0008006" key="3">
    <source>
        <dbReference type="Google" id="ProtNLM"/>
    </source>
</evidence>
<dbReference type="RefSeq" id="WP_169716754.1">
    <property type="nucleotide sequence ID" value="NZ_CP155571.1"/>
</dbReference>
<dbReference type="Pfam" id="PF02596">
    <property type="entry name" value="DUF169"/>
    <property type="match status" value="1"/>
</dbReference>
<dbReference type="EMBL" id="CP155571">
    <property type="protein sequence ID" value="XFO71724.1"/>
    <property type="molecule type" value="Genomic_DNA"/>
</dbReference>